<dbReference type="InterPro" id="IPR050261">
    <property type="entry name" value="FrsA_esterase"/>
</dbReference>
<dbReference type="EMBL" id="CP136864">
    <property type="protein sequence ID" value="WOJ94475.1"/>
    <property type="molecule type" value="Genomic_DNA"/>
</dbReference>
<reference evidence="3 4" key="1">
    <citation type="submission" date="2023-10" db="EMBL/GenBank/DDBJ databases">
        <title>Two novel species belonging to the OM43/NOR5 clade.</title>
        <authorList>
            <person name="Park M."/>
        </authorList>
    </citation>
    <scope>NUCLEOTIDE SEQUENCE [LARGE SCALE GENOMIC DNA]</scope>
    <source>
        <strain evidence="3 4">IMCC43200</strain>
    </source>
</reference>
<dbReference type="InterPro" id="IPR029058">
    <property type="entry name" value="AB_hydrolase_fold"/>
</dbReference>
<name>A0ABZ0I5M3_9GAMM</name>
<proteinExistence type="predicted"/>
<dbReference type="Gene3D" id="3.40.50.1820">
    <property type="entry name" value="alpha/beta hydrolase"/>
    <property type="match status" value="1"/>
</dbReference>
<dbReference type="SUPFAM" id="SSF53474">
    <property type="entry name" value="alpha/beta-Hydrolases"/>
    <property type="match status" value="1"/>
</dbReference>
<dbReference type="PANTHER" id="PTHR22946:SF9">
    <property type="entry name" value="POLYKETIDE TRANSFERASE AF380"/>
    <property type="match status" value="1"/>
</dbReference>
<evidence type="ECO:0000259" key="2">
    <source>
        <dbReference type="Pfam" id="PF05448"/>
    </source>
</evidence>
<feature type="domain" description="Acetyl xylan esterase" evidence="2">
    <location>
        <begin position="105"/>
        <end position="261"/>
    </location>
</feature>
<dbReference type="Proteomes" id="UP001626537">
    <property type="component" value="Chromosome"/>
</dbReference>
<evidence type="ECO:0000256" key="1">
    <source>
        <dbReference type="ARBA" id="ARBA00022801"/>
    </source>
</evidence>
<keyword evidence="4" id="KW-1185">Reference proteome</keyword>
<organism evidence="3 4">
    <name type="scientific">Congregibacter variabilis</name>
    <dbReference type="NCBI Taxonomy" id="3081200"/>
    <lineage>
        <taxon>Bacteria</taxon>
        <taxon>Pseudomonadati</taxon>
        <taxon>Pseudomonadota</taxon>
        <taxon>Gammaproteobacteria</taxon>
        <taxon>Cellvibrionales</taxon>
        <taxon>Halieaceae</taxon>
        <taxon>Congregibacter</taxon>
    </lineage>
</organism>
<protein>
    <submittedName>
        <fullName evidence="3">Acetylxylan esterase</fullName>
    </submittedName>
</protein>
<keyword evidence="1" id="KW-0378">Hydrolase</keyword>
<dbReference type="Pfam" id="PF05448">
    <property type="entry name" value="AXE1"/>
    <property type="match status" value="1"/>
</dbReference>
<evidence type="ECO:0000313" key="4">
    <source>
        <dbReference type="Proteomes" id="UP001626537"/>
    </source>
</evidence>
<dbReference type="InterPro" id="IPR008391">
    <property type="entry name" value="AXE1_dom"/>
</dbReference>
<evidence type="ECO:0000313" key="3">
    <source>
        <dbReference type="EMBL" id="WOJ94475.1"/>
    </source>
</evidence>
<sequence length="314" mass="34443">MRQHSNNFVVLMGICLVLLLIPRLSFATTLEQALSQDPPHDVQYPASVIELAIPSGGSRMPAHMYLAVGPGPHPTVVLQHGLPGNERNLDIAQALRRFGFNTLYFHYRGAWGAEGQYRFSQLPVDTLAVLDFLREEKNALSLRVDRNALSVLGHSLGGYAALATGARDAQLRCVMALSPANLGLWQADIAKGDGAISSRLKAYADELYMLQGFSSERMEEELAFADASLWENSGFAAGLQGKAVLMLVGQQDQVTPAVTMFEPVVEAYEKFARIDLTAKVIPGDHSFSWSRMRLTREVLGWSDAHCRGDSQAQQ</sequence>
<dbReference type="PANTHER" id="PTHR22946">
    <property type="entry name" value="DIENELACTONE HYDROLASE DOMAIN-CONTAINING PROTEIN-RELATED"/>
    <property type="match status" value="1"/>
</dbReference>
<gene>
    <name evidence="3" type="ORF">R0135_04760</name>
</gene>
<dbReference type="RefSeq" id="WP_407349111.1">
    <property type="nucleotide sequence ID" value="NZ_CP136864.1"/>
</dbReference>
<accession>A0ABZ0I5M3</accession>